<dbReference type="EMBL" id="JAHKNI010000013">
    <property type="protein sequence ID" value="MBU3066199.1"/>
    <property type="molecule type" value="Genomic_DNA"/>
</dbReference>
<accession>A0ABS6B7A5</accession>
<dbReference type="RefSeq" id="WP_215922269.1">
    <property type="nucleotide sequence ID" value="NZ_JAHKNI010000013.1"/>
</dbReference>
<keyword evidence="3" id="KW-1185">Reference proteome</keyword>
<evidence type="ECO:0000313" key="3">
    <source>
        <dbReference type="Proteomes" id="UP000733379"/>
    </source>
</evidence>
<gene>
    <name evidence="2" type="ORF">KO481_32365</name>
</gene>
<reference evidence="2 3" key="1">
    <citation type="submission" date="2021-06" db="EMBL/GenBank/DDBJ databases">
        <title>Actinomycetes sequencing.</title>
        <authorList>
            <person name="Shan Q."/>
        </authorList>
    </citation>
    <scope>NUCLEOTIDE SEQUENCE [LARGE SCALE GENOMIC DNA]</scope>
    <source>
        <strain evidence="2 3">NEAU-G5</strain>
    </source>
</reference>
<proteinExistence type="predicted"/>
<name>A0ABS6B7A5_9NOCA</name>
<feature type="chain" id="PRO_5046071985" description="Secreted protein" evidence="1">
    <location>
        <begin position="30"/>
        <end position="130"/>
    </location>
</feature>
<keyword evidence="1" id="KW-0732">Signal</keyword>
<evidence type="ECO:0008006" key="4">
    <source>
        <dbReference type="Google" id="ProtNLM"/>
    </source>
</evidence>
<organism evidence="2 3">
    <name type="scientific">Nocardia albiluteola</name>
    <dbReference type="NCBI Taxonomy" id="2842303"/>
    <lineage>
        <taxon>Bacteria</taxon>
        <taxon>Bacillati</taxon>
        <taxon>Actinomycetota</taxon>
        <taxon>Actinomycetes</taxon>
        <taxon>Mycobacteriales</taxon>
        <taxon>Nocardiaceae</taxon>
        <taxon>Nocardia</taxon>
    </lineage>
</organism>
<evidence type="ECO:0000313" key="2">
    <source>
        <dbReference type="EMBL" id="MBU3066199.1"/>
    </source>
</evidence>
<feature type="signal peptide" evidence="1">
    <location>
        <begin position="1"/>
        <end position="29"/>
    </location>
</feature>
<evidence type="ECO:0000256" key="1">
    <source>
        <dbReference type="SAM" id="SignalP"/>
    </source>
</evidence>
<protein>
    <recommendedName>
        <fullName evidence="4">Secreted protein</fullName>
    </recommendedName>
</protein>
<sequence length="130" mass="13959">MRIRSFAAYAAITTVVGGGLLLSAGSASARPFGQVNCSARPQGTQVVTTCVNDDDAPGTGYLHAACANGRILWPLPGYQVAPDSTQTFTEDCGPGGSPITWEAEGQSQWQAQALWEQQQEQLREQQEFQR</sequence>
<comment type="caution">
    <text evidence="2">The sequence shown here is derived from an EMBL/GenBank/DDBJ whole genome shotgun (WGS) entry which is preliminary data.</text>
</comment>
<dbReference type="Proteomes" id="UP000733379">
    <property type="component" value="Unassembled WGS sequence"/>
</dbReference>